<dbReference type="PANTHER" id="PTHR30506">
    <property type="entry name" value="INNER MEMBRANE PROTEIN"/>
    <property type="match status" value="1"/>
</dbReference>
<keyword evidence="3" id="KW-1003">Cell membrane</keyword>
<evidence type="ECO:0000313" key="11">
    <source>
        <dbReference type="Proteomes" id="UP000254118"/>
    </source>
</evidence>
<accession>A0AA46BNK4</accession>
<gene>
    <name evidence="10" type="primary">yicG</name>
    <name evidence="10" type="ORF">NCTC7915_01366</name>
</gene>
<feature type="transmembrane region" description="Helical" evidence="8">
    <location>
        <begin position="12"/>
        <end position="30"/>
    </location>
</feature>
<evidence type="ECO:0000256" key="2">
    <source>
        <dbReference type="ARBA" id="ARBA00008193"/>
    </source>
</evidence>
<evidence type="ECO:0000256" key="1">
    <source>
        <dbReference type="ARBA" id="ARBA00004651"/>
    </source>
</evidence>
<comment type="subcellular location">
    <subcellularLocation>
        <location evidence="1">Cell membrane</location>
        <topology evidence="1">Multi-pass membrane protein</topology>
    </subcellularLocation>
</comment>
<evidence type="ECO:0000259" key="9">
    <source>
        <dbReference type="Pfam" id="PF03458"/>
    </source>
</evidence>
<comment type="caution">
    <text evidence="10">The sequence shown here is derived from an EMBL/GenBank/DDBJ whole genome shotgun (WGS) entry which is preliminary data.</text>
</comment>
<feature type="domain" description="Glycine transporter" evidence="9">
    <location>
        <begin position="100"/>
        <end position="171"/>
    </location>
</feature>
<feature type="transmembrane region" description="Helical" evidence="8">
    <location>
        <begin position="151"/>
        <end position="170"/>
    </location>
</feature>
<evidence type="ECO:0000256" key="3">
    <source>
        <dbReference type="ARBA" id="ARBA00022475"/>
    </source>
</evidence>
<evidence type="ECO:0000256" key="5">
    <source>
        <dbReference type="ARBA" id="ARBA00022989"/>
    </source>
</evidence>
<comment type="similarity">
    <text evidence="2">Belongs to the UPF0126 family.</text>
</comment>
<organism evidence="10 11">
    <name type="scientific">Dermatophilus congolensis</name>
    <dbReference type="NCBI Taxonomy" id="1863"/>
    <lineage>
        <taxon>Bacteria</taxon>
        <taxon>Bacillati</taxon>
        <taxon>Actinomycetota</taxon>
        <taxon>Actinomycetes</taxon>
        <taxon>Micrococcales</taxon>
        <taxon>Dermatophilaceae</taxon>
        <taxon>Dermatophilus</taxon>
    </lineage>
</organism>
<feature type="transmembrane region" description="Helical" evidence="8">
    <location>
        <begin position="70"/>
        <end position="88"/>
    </location>
</feature>
<evidence type="ECO:0000256" key="6">
    <source>
        <dbReference type="ARBA" id="ARBA00023136"/>
    </source>
</evidence>
<dbReference type="AlphaFoldDB" id="A0AA46BNK4"/>
<evidence type="ECO:0000256" key="8">
    <source>
        <dbReference type="SAM" id="Phobius"/>
    </source>
</evidence>
<dbReference type="InterPro" id="IPR005115">
    <property type="entry name" value="Gly_transporter"/>
</dbReference>
<dbReference type="PANTHER" id="PTHR30506:SF3">
    <property type="entry name" value="UPF0126 INNER MEMBRANE PROTEIN YADS-RELATED"/>
    <property type="match status" value="1"/>
</dbReference>
<dbReference type="EMBL" id="UFYA01000001">
    <property type="protein sequence ID" value="STD10370.1"/>
    <property type="molecule type" value="Genomic_DNA"/>
</dbReference>
<evidence type="ECO:0000313" key="10">
    <source>
        <dbReference type="EMBL" id="STD10370.1"/>
    </source>
</evidence>
<keyword evidence="5 8" id="KW-1133">Transmembrane helix</keyword>
<feature type="transmembrane region" description="Helical" evidence="8">
    <location>
        <begin position="119"/>
        <end position="139"/>
    </location>
</feature>
<evidence type="ECO:0000256" key="7">
    <source>
        <dbReference type="SAM" id="MobiDB-lite"/>
    </source>
</evidence>
<feature type="transmembrane region" description="Helical" evidence="8">
    <location>
        <begin position="95"/>
        <end position="113"/>
    </location>
</feature>
<keyword evidence="6 8" id="KW-0472">Membrane</keyword>
<feature type="region of interest" description="Disordered" evidence="7">
    <location>
        <begin position="245"/>
        <end position="269"/>
    </location>
</feature>
<feature type="domain" description="Glycine transporter" evidence="9">
    <location>
        <begin position="13"/>
        <end position="86"/>
    </location>
</feature>
<sequence>MDYLLEPERFFRAADVIGIFANALIGGAVARSKGFDIIGFVVLAITTAMAGGILRDVILGTTFPVAVTDPWYMSSAVVAALLAFVLELDGRWKILLAAGDMVALGCWSATGAAKAAAAGLDLLPCIMLGVITAVFGGMFRDVLVNQVPSVFGGNPLYASLAVVSAFQMTLMLQAGHYRIGMVISIVGCTVLGLLAQRRNWILPSAASLTLGGLVRVGPNLVRRIDHAEEPAMDIDDLDTGVLPRIDPAVTGSGTEQQSRQVKNNDKPGT</sequence>
<feature type="compositionally biased region" description="Polar residues" evidence="7">
    <location>
        <begin position="251"/>
        <end position="261"/>
    </location>
</feature>
<feature type="transmembrane region" description="Helical" evidence="8">
    <location>
        <begin position="176"/>
        <end position="195"/>
    </location>
</feature>
<feature type="transmembrane region" description="Helical" evidence="8">
    <location>
        <begin position="37"/>
        <end position="58"/>
    </location>
</feature>
<keyword evidence="4 8" id="KW-0812">Transmembrane</keyword>
<proteinExistence type="inferred from homology"/>
<protein>
    <submittedName>
        <fullName evidence="10">Predicted membrane protein</fullName>
    </submittedName>
</protein>
<dbReference type="Pfam" id="PF03458">
    <property type="entry name" value="Gly_transporter"/>
    <property type="match status" value="2"/>
</dbReference>
<dbReference type="Proteomes" id="UP000254118">
    <property type="component" value="Unassembled WGS sequence"/>
</dbReference>
<name>A0AA46BNK4_9MICO</name>
<dbReference type="RefSeq" id="WP_115030809.1">
    <property type="nucleotide sequence ID" value="NZ_UFYA01000001.1"/>
</dbReference>
<reference evidence="10 11" key="1">
    <citation type="submission" date="2018-06" db="EMBL/GenBank/DDBJ databases">
        <authorList>
            <consortium name="Pathogen Informatics"/>
            <person name="Doyle S."/>
        </authorList>
    </citation>
    <scope>NUCLEOTIDE SEQUENCE [LARGE SCALE GENOMIC DNA]</scope>
    <source>
        <strain evidence="10 11">NCTC7915</strain>
    </source>
</reference>
<evidence type="ECO:0000256" key="4">
    <source>
        <dbReference type="ARBA" id="ARBA00022692"/>
    </source>
</evidence>
<dbReference type="GO" id="GO:0005886">
    <property type="term" value="C:plasma membrane"/>
    <property type="evidence" value="ECO:0007669"/>
    <property type="project" value="UniProtKB-SubCell"/>
</dbReference>